<proteinExistence type="predicted"/>
<dbReference type="OrthoDB" id="153872at2759"/>
<dbReference type="Pfam" id="PF06203">
    <property type="entry name" value="CCT"/>
    <property type="match status" value="1"/>
</dbReference>
<dbReference type="AlphaFoldDB" id="A0A7J9BC04"/>
<gene>
    <name evidence="6" type="ORF">Gogos_017848</name>
</gene>
<reference evidence="6 7" key="1">
    <citation type="journal article" date="2019" name="Genome Biol. Evol.">
        <title>Insights into the evolution of the New World diploid cottons (Gossypium, subgenus Houzingenia) based on genome sequencing.</title>
        <authorList>
            <person name="Grover C.E."/>
            <person name="Arick M.A. 2nd"/>
            <person name="Thrash A."/>
            <person name="Conover J.L."/>
            <person name="Sanders W.S."/>
            <person name="Peterson D.G."/>
            <person name="Frelichowski J.E."/>
            <person name="Scheffler J.A."/>
            <person name="Scheffler B.E."/>
            <person name="Wendel J.F."/>
        </authorList>
    </citation>
    <scope>NUCLEOTIDE SEQUENCE [LARGE SCALE GENOMIC DNA]</scope>
    <source>
        <strain evidence="6">5</strain>
        <tissue evidence="6">Leaf</tissue>
    </source>
</reference>
<evidence type="ECO:0000256" key="4">
    <source>
        <dbReference type="SAM" id="Phobius"/>
    </source>
</evidence>
<comment type="caution">
    <text evidence="6">The sequence shown here is derived from an EMBL/GenBank/DDBJ whole genome shotgun (WGS) entry which is preliminary data.</text>
</comment>
<evidence type="ECO:0000313" key="6">
    <source>
        <dbReference type="EMBL" id="MBA0733881.1"/>
    </source>
</evidence>
<feature type="domain" description="CCT" evidence="5">
    <location>
        <begin position="198"/>
        <end position="240"/>
    </location>
</feature>
<accession>A0A7J9BC04</accession>
<feature type="non-terminal residue" evidence="6">
    <location>
        <position position="295"/>
    </location>
</feature>
<evidence type="ECO:0000256" key="2">
    <source>
        <dbReference type="ARBA" id="ARBA00023242"/>
    </source>
</evidence>
<evidence type="ECO:0000256" key="1">
    <source>
        <dbReference type="ARBA" id="ARBA00004123"/>
    </source>
</evidence>
<sequence>PQQLARKTLHFHNAYIYTNSDEKGLQGLKINKLPFIWFPFSIFPYTLFVFLMASIPQFYSQYSFSNDFSQFQNPLLIPQQNCIDAAIPTSVTCGEEISFPMFFDNAGLDVFQQQPNLTSSVPTALLPDNNSVVACGIDGRYRLRDVCDEFGDECNAVHQDFKPVEPTMTQISGIQGKLTLPAMEDNNQKVVRYSVEERKDRILRYLKKRNQRNFNKTIKYACRKSLADRRVRVRGRFARNNTELCEQEMVMRKEDGNSPNDKNLNYCDAVQTGHDEDEWLQEAMATLIYLPYVAS</sequence>
<organism evidence="6 7">
    <name type="scientific">Gossypium gossypioides</name>
    <name type="common">Mexican cotton</name>
    <name type="synonym">Selera gossypioides</name>
    <dbReference type="NCBI Taxonomy" id="34282"/>
    <lineage>
        <taxon>Eukaryota</taxon>
        <taxon>Viridiplantae</taxon>
        <taxon>Streptophyta</taxon>
        <taxon>Embryophyta</taxon>
        <taxon>Tracheophyta</taxon>
        <taxon>Spermatophyta</taxon>
        <taxon>Magnoliopsida</taxon>
        <taxon>eudicotyledons</taxon>
        <taxon>Gunneridae</taxon>
        <taxon>Pentapetalae</taxon>
        <taxon>rosids</taxon>
        <taxon>malvids</taxon>
        <taxon>Malvales</taxon>
        <taxon>Malvaceae</taxon>
        <taxon>Malvoideae</taxon>
        <taxon>Gossypium</taxon>
    </lineage>
</organism>
<keyword evidence="4" id="KW-0472">Membrane</keyword>
<feature type="transmembrane region" description="Helical" evidence="4">
    <location>
        <begin position="35"/>
        <end position="59"/>
    </location>
</feature>
<keyword evidence="2 3" id="KW-0539">Nucleus</keyword>
<dbReference type="Proteomes" id="UP000593579">
    <property type="component" value="Unassembled WGS sequence"/>
</dbReference>
<name>A0A7J9BC04_GOSGO</name>
<protein>
    <recommendedName>
        <fullName evidence="5">CCT domain-containing protein</fullName>
    </recommendedName>
</protein>
<dbReference type="InterPro" id="IPR045281">
    <property type="entry name" value="CONSTANS-like"/>
</dbReference>
<comment type="subcellular location">
    <subcellularLocation>
        <location evidence="1 3">Nucleus</location>
    </subcellularLocation>
</comment>
<evidence type="ECO:0000313" key="7">
    <source>
        <dbReference type="Proteomes" id="UP000593579"/>
    </source>
</evidence>
<dbReference type="EMBL" id="JABEZY010000002">
    <property type="protein sequence ID" value="MBA0733881.1"/>
    <property type="molecule type" value="Genomic_DNA"/>
</dbReference>
<evidence type="ECO:0000259" key="5">
    <source>
        <dbReference type="PROSITE" id="PS51017"/>
    </source>
</evidence>
<dbReference type="GO" id="GO:0005634">
    <property type="term" value="C:nucleus"/>
    <property type="evidence" value="ECO:0007669"/>
    <property type="project" value="UniProtKB-SubCell"/>
</dbReference>
<dbReference type="PANTHER" id="PTHR31319:SF110">
    <property type="entry name" value="CCT MOTIF FAMILY PROTEIN"/>
    <property type="match status" value="1"/>
</dbReference>
<dbReference type="PANTHER" id="PTHR31319">
    <property type="entry name" value="ZINC FINGER PROTEIN CONSTANS-LIKE 4"/>
    <property type="match status" value="1"/>
</dbReference>
<keyword evidence="7" id="KW-1185">Reference proteome</keyword>
<keyword evidence="4" id="KW-1133">Transmembrane helix</keyword>
<keyword evidence="4" id="KW-0812">Transmembrane</keyword>
<evidence type="ECO:0000256" key="3">
    <source>
        <dbReference type="PROSITE-ProRule" id="PRU00357"/>
    </source>
</evidence>
<dbReference type="GO" id="GO:0009909">
    <property type="term" value="P:regulation of flower development"/>
    <property type="evidence" value="ECO:0007669"/>
    <property type="project" value="InterPro"/>
</dbReference>
<dbReference type="InterPro" id="IPR010402">
    <property type="entry name" value="CCT_domain"/>
</dbReference>
<dbReference type="PROSITE" id="PS51017">
    <property type="entry name" value="CCT"/>
    <property type="match status" value="1"/>
</dbReference>
<dbReference type="GO" id="GO:0003700">
    <property type="term" value="F:DNA-binding transcription factor activity"/>
    <property type="evidence" value="ECO:0007669"/>
    <property type="project" value="TreeGrafter"/>
</dbReference>